<protein>
    <recommendedName>
        <fullName evidence="5">Lipoprotein</fullName>
    </recommendedName>
</protein>
<dbReference type="EMBL" id="JAPDDP010000107">
    <property type="protein sequence ID" value="MDA0185320.1"/>
    <property type="molecule type" value="Genomic_DNA"/>
</dbReference>
<dbReference type="RefSeq" id="WP_270029817.1">
    <property type="nucleotide sequence ID" value="NZ_JAPDDP010000107.1"/>
</dbReference>
<feature type="chain" id="PRO_5040723971" description="Lipoprotein" evidence="2">
    <location>
        <begin position="21"/>
        <end position="142"/>
    </location>
</feature>
<gene>
    <name evidence="3" type="ORF">OJ997_33755</name>
</gene>
<organism evidence="3 4">
    <name type="scientific">Solirubrobacter phytolaccae</name>
    <dbReference type="NCBI Taxonomy" id="1404360"/>
    <lineage>
        <taxon>Bacteria</taxon>
        <taxon>Bacillati</taxon>
        <taxon>Actinomycetota</taxon>
        <taxon>Thermoleophilia</taxon>
        <taxon>Solirubrobacterales</taxon>
        <taxon>Solirubrobacteraceae</taxon>
        <taxon>Solirubrobacter</taxon>
    </lineage>
</organism>
<feature type="signal peptide" evidence="2">
    <location>
        <begin position="1"/>
        <end position="20"/>
    </location>
</feature>
<evidence type="ECO:0000313" key="4">
    <source>
        <dbReference type="Proteomes" id="UP001147653"/>
    </source>
</evidence>
<keyword evidence="2" id="KW-0732">Signal</keyword>
<dbReference type="PROSITE" id="PS51257">
    <property type="entry name" value="PROKAR_LIPOPROTEIN"/>
    <property type="match status" value="1"/>
</dbReference>
<dbReference type="Proteomes" id="UP001147653">
    <property type="component" value="Unassembled WGS sequence"/>
</dbReference>
<feature type="region of interest" description="Disordered" evidence="1">
    <location>
        <begin position="17"/>
        <end position="38"/>
    </location>
</feature>
<evidence type="ECO:0000256" key="1">
    <source>
        <dbReference type="SAM" id="MobiDB-lite"/>
    </source>
</evidence>
<proteinExistence type="predicted"/>
<dbReference type="AlphaFoldDB" id="A0A9X3NEN0"/>
<keyword evidence="4" id="KW-1185">Reference proteome</keyword>
<reference evidence="3" key="1">
    <citation type="submission" date="2022-10" db="EMBL/GenBank/DDBJ databases">
        <title>The WGS of Solirubrobacter phytolaccae KCTC 29190.</title>
        <authorList>
            <person name="Jiang Z."/>
        </authorList>
    </citation>
    <scope>NUCLEOTIDE SEQUENCE</scope>
    <source>
        <strain evidence="3">KCTC 29190</strain>
    </source>
</reference>
<accession>A0A9X3NEN0</accession>
<name>A0A9X3NEN0_9ACTN</name>
<evidence type="ECO:0008006" key="5">
    <source>
        <dbReference type="Google" id="ProtNLM"/>
    </source>
</evidence>
<sequence length="142" mass="15204">MHRRLLLALVFVAGCGGSSAEPPRSTPVPTQAAATPEVPGEIVVSGEASPASHGPYAFEGEYTVRFEQTAPEDPSLDFTGQTAFVADLNREAEIPAEDSIKLFAVAKASDERTLKLDGRFYVDVSFGDFPYAIRFTPHEAAS</sequence>
<evidence type="ECO:0000313" key="3">
    <source>
        <dbReference type="EMBL" id="MDA0185320.1"/>
    </source>
</evidence>
<comment type="caution">
    <text evidence="3">The sequence shown here is derived from an EMBL/GenBank/DDBJ whole genome shotgun (WGS) entry which is preliminary data.</text>
</comment>
<evidence type="ECO:0000256" key="2">
    <source>
        <dbReference type="SAM" id="SignalP"/>
    </source>
</evidence>